<comment type="subcellular location">
    <subcellularLocation>
        <location evidence="1">Nucleus</location>
        <location evidence="1">Nucleoplasm</location>
    </subcellularLocation>
</comment>
<dbReference type="InterPro" id="IPR001356">
    <property type="entry name" value="HD"/>
</dbReference>
<gene>
    <name evidence="8" type="ORF">FQA47_020368</name>
</gene>
<evidence type="ECO:0000313" key="9">
    <source>
        <dbReference type="Proteomes" id="UP000646548"/>
    </source>
</evidence>
<dbReference type="EMBL" id="WKFB01000095">
    <property type="protein sequence ID" value="KAF6736163.1"/>
    <property type="molecule type" value="Genomic_DNA"/>
</dbReference>
<dbReference type="CDD" id="cd00086">
    <property type="entry name" value="homeodomain"/>
    <property type="match status" value="1"/>
</dbReference>
<dbReference type="InterPro" id="IPR052285">
    <property type="entry name" value="NEXT_complex_subunit"/>
</dbReference>
<feature type="region of interest" description="Disordered" evidence="6">
    <location>
        <begin position="306"/>
        <end position="357"/>
    </location>
</feature>
<evidence type="ECO:0000259" key="7">
    <source>
        <dbReference type="PROSITE" id="PS50102"/>
    </source>
</evidence>
<dbReference type="InterPro" id="IPR000504">
    <property type="entry name" value="RRM_dom"/>
</dbReference>
<dbReference type="Proteomes" id="UP000646548">
    <property type="component" value="Unassembled WGS sequence"/>
</dbReference>
<feature type="compositionally biased region" description="Basic and acidic residues" evidence="6">
    <location>
        <begin position="464"/>
        <end position="483"/>
    </location>
</feature>
<reference evidence="8" key="1">
    <citation type="journal article" name="BMC Genomics">
        <title>Long-read sequencing and de novo genome assembly of marine medaka (Oryzias melastigma).</title>
        <authorList>
            <person name="Liang P."/>
            <person name="Saqib H.S.A."/>
            <person name="Ni X."/>
            <person name="Shen Y."/>
        </authorList>
    </citation>
    <scope>NUCLEOTIDE SEQUENCE</scope>
    <source>
        <strain evidence="8">Bigg-433</strain>
    </source>
</reference>
<dbReference type="Gene3D" id="3.30.70.330">
    <property type="match status" value="1"/>
</dbReference>
<dbReference type="CDD" id="cd12336">
    <property type="entry name" value="RRM_RBM7_like"/>
    <property type="match status" value="1"/>
</dbReference>
<dbReference type="GO" id="GO:0005654">
    <property type="term" value="C:nucleoplasm"/>
    <property type="evidence" value="ECO:0007669"/>
    <property type="project" value="UniProtKB-SubCell"/>
</dbReference>
<evidence type="ECO:0000256" key="1">
    <source>
        <dbReference type="ARBA" id="ARBA00004642"/>
    </source>
</evidence>
<dbReference type="InterPro" id="IPR035979">
    <property type="entry name" value="RBD_domain_sf"/>
</dbReference>
<evidence type="ECO:0000256" key="2">
    <source>
        <dbReference type="ARBA" id="ARBA00022884"/>
    </source>
</evidence>
<keyword evidence="5 8" id="KW-0371">Homeobox</keyword>
<dbReference type="GO" id="GO:0000381">
    <property type="term" value="P:regulation of alternative mRNA splicing, via spliceosome"/>
    <property type="evidence" value="ECO:0007669"/>
    <property type="project" value="TreeGrafter"/>
</dbReference>
<feature type="compositionally biased region" description="Pro residues" evidence="6">
    <location>
        <begin position="81"/>
        <end position="91"/>
    </location>
</feature>
<feature type="compositionally biased region" description="Basic residues" evidence="6">
    <location>
        <begin position="133"/>
        <end position="142"/>
    </location>
</feature>
<dbReference type="PANTHER" id="PTHR13798">
    <property type="entry name" value="RNA BINDING MOTIF RBM PROTEIN -RELATED"/>
    <property type="match status" value="1"/>
</dbReference>
<feature type="region of interest" description="Disordered" evidence="6">
    <location>
        <begin position="178"/>
        <end position="197"/>
    </location>
</feature>
<keyword evidence="5 8" id="KW-0238">DNA-binding</keyword>
<dbReference type="PROSITE" id="PS50102">
    <property type="entry name" value="RRM"/>
    <property type="match status" value="1"/>
</dbReference>
<dbReference type="Gene3D" id="1.10.10.60">
    <property type="entry name" value="Homeodomain-like"/>
    <property type="match status" value="1"/>
</dbReference>
<sequence length="483" mass="54570">MHCQAELRLSSPGQLKAVRRRYKTFMIDEILSRETCDYFEKLSLYSVCPSLVVRPKPLHSCPGSSSLRAYPLISVITRQPPNMPPHLPQPTSPGAVHSHLPLISPQLPRGSEPSPSQTPLSISSESETERSTPRLKKPRRSRTIFTEVQLMGLEKKFQKQKYLSTPDSFIPRNLQTKMDKQQGTTSSRLKVPTYGSESRPSGVAKRVCFPFDKERFPAGIATMGIEEEADRTLFIRNLDSKVTEELLFELFLQAGPLVRTKIPKDTEGKQKTFGFVVYKHDVSAPYAMQLLDGTSLFGRNIHVQFRSGSSHGSSPGNSQNSTPANTPNPHGQRTPAQFSSPSYSHQPPMQRSFSSPDSLQKHAMMNNVMWQFHMQQVEQLNDAFTTPPQRQNSGGRSSVGGGSRHHDNAPYRHHPSKMGSGGRTPGYRDEPTYQQQQHSHGRESYHQQNNRSGNRYPDSRGGNRHYDDRGGDRGYQDNRWRRY</sequence>
<dbReference type="Pfam" id="PF00046">
    <property type="entry name" value="Homeodomain"/>
    <property type="match status" value="1"/>
</dbReference>
<feature type="region of interest" description="Disordered" evidence="6">
    <location>
        <begin position="80"/>
        <end position="143"/>
    </location>
</feature>
<evidence type="ECO:0000256" key="4">
    <source>
        <dbReference type="PROSITE-ProRule" id="PRU00176"/>
    </source>
</evidence>
<name>A0A834FKZ9_ORYME</name>
<dbReference type="SUPFAM" id="SSF54928">
    <property type="entry name" value="RNA-binding domain, RBD"/>
    <property type="match status" value="1"/>
</dbReference>
<evidence type="ECO:0000256" key="3">
    <source>
        <dbReference type="ARBA" id="ARBA00023242"/>
    </source>
</evidence>
<dbReference type="AlphaFoldDB" id="A0A834FKZ9"/>
<dbReference type="PANTHER" id="PTHR13798:SF11">
    <property type="entry name" value="RNA-BINDING PROTEIN 7-RELATED"/>
    <property type="match status" value="1"/>
</dbReference>
<accession>A0A834FKZ9</accession>
<feature type="compositionally biased region" description="Polar residues" evidence="6">
    <location>
        <begin position="178"/>
        <end position="188"/>
    </location>
</feature>
<dbReference type="Pfam" id="PF00076">
    <property type="entry name" value="RRM_1"/>
    <property type="match status" value="1"/>
</dbReference>
<feature type="compositionally biased region" description="Low complexity" evidence="6">
    <location>
        <begin position="307"/>
        <end position="321"/>
    </location>
</feature>
<dbReference type="SMART" id="SM00360">
    <property type="entry name" value="RRM"/>
    <property type="match status" value="1"/>
</dbReference>
<proteinExistence type="predicted"/>
<organism evidence="8 9">
    <name type="scientific">Oryzias melastigma</name>
    <name type="common">Marine medaka</name>
    <dbReference type="NCBI Taxonomy" id="30732"/>
    <lineage>
        <taxon>Eukaryota</taxon>
        <taxon>Metazoa</taxon>
        <taxon>Chordata</taxon>
        <taxon>Craniata</taxon>
        <taxon>Vertebrata</taxon>
        <taxon>Euteleostomi</taxon>
        <taxon>Actinopterygii</taxon>
        <taxon>Neopterygii</taxon>
        <taxon>Teleostei</taxon>
        <taxon>Neoteleostei</taxon>
        <taxon>Acanthomorphata</taxon>
        <taxon>Ovalentaria</taxon>
        <taxon>Atherinomorphae</taxon>
        <taxon>Beloniformes</taxon>
        <taxon>Adrianichthyidae</taxon>
        <taxon>Oryziinae</taxon>
        <taxon>Oryzias</taxon>
    </lineage>
</organism>
<dbReference type="InterPro" id="IPR009057">
    <property type="entry name" value="Homeodomain-like_sf"/>
</dbReference>
<keyword evidence="3 5" id="KW-0539">Nucleus</keyword>
<keyword evidence="2 4" id="KW-0694">RNA-binding</keyword>
<protein>
    <submittedName>
        <fullName evidence="8">Homeobox protein BarH-like 2</fullName>
    </submittedName>
</protein>
<feature type="compositionally biased region" description="Polar residues" evidence="6">
    <location>
        <begin position="322"/>
        <end position="357"/>
    </location>
</feature>
<evidence type="ECO:0000256" key="5">
    <source>
        <dbReference type="RuleBase" id="RU000682"/>
    </source>
</evidence>
<dbReference type="SUPFAM" id="SSF46689">
    <property type="entry name" value="Homeodomain-like"/>
    <property type="match status" value="1"/>
</dbReference>
<evidence type="ECO:0000313" key="8">
    <source>
        <dbReference type="EMBL" id="KAF6736163.1"/>
    </source>
</evidence>
<dbReference type="GO" id="GO:0003677">
    <property type="term" value="F:DNA binding"/>
    <property type="evidence" value="ECO:0007669"/>
    <property type="project" value="UniProtKB-KW"/>
</dbReference>
<comment type="caution">
    <text evidence="8">The sequence shown here is derived from an EMBL/GenBank/DDBJ whole genome shotgun (WGS) entry which is preliminary data.</text>
</comment>
<feature type="domain" description="RRM" evidence="7">
    <location>
        <begin position="231"/>
        <end position="308"/>
    </location>
</feature>
<evidence type="ECO:0000256" key="6">
    <source>
        <dbReference type="SAM" id="MobiDB-lite"/>
    </source>
</evidence>
<dbReference type="InterPro" id="IPR012677">
    <property type="entry name" value="Nucleotide-bd_a/b_plait_sf"/>
</dbReference>
<feature type="region of interest" description="Disordered" evidence="6">
    <location>
        <begin position="385"/>
        <end position="483"/>
    </location>
</feature>
<dbReference type="GO" id="GO:0003727">
    <property type="term" value="F:single-stranded RNA binding"/>
    <property type="evidence" value="ECO:0007669"/>
    <property type="project" value="TreeGrafter"/>
</dbReference>